<dbReference type="InterPro" id="IPR023214">
    <property type="entry name" value="HAD_sf"/>
</dbReference>
<evidence type="ECO:0000256" key="1">
    <source>
        <dbReference type="ARBA" id="ARBA00005409"/>
    </source>
</evidence>
<dbReference type="CDD" id="cd03788">
    <property type="entry name" value="GT20_TPS"/>
    <property type="match status" value="1"/>
</dbReference>
<evidence type="ECO:0000256" key="3">
    <source>
        <dbReference type="SAM" id="MobiDB-lite"/>
    </source>
</evidence>
<name>A0A0L0SN02_ALLM3</name>
<dbReference type="EMBL" id="GG745343">
    <property type="protein sequence ID" value="KNE63760.1"/>
    <property type="molecule type" value="Genomic_DNA"/>
</dbReference>
<dbReference type="GO" id="GO:0005829">
    <property type="term" value="C:cytosol"/>
    <property type="evidence" value="ECO:0007669"/>
    <property type="project" value="TreeGrafter"/>
</dbReference>
<sequence>MVTWPGRRISSVLFKRFSFTTFNTTMSPTAAAIAPTSAPDVTPTPRRVIHVLHMLPIVAVRLDRVAASPAPSAPNSRRHSRAATASMNGSAPLASTAPTVEALTAALHHQHQRDATRLDGLVVPDTQGKWGFAPRRGHGALYAGIQSLDGVDGMSCVYVGSLGQVVDVYGRPLVGETWTDAEWRELMSMLWVERKCVPVDLDDATATAYYDGYCKADLWPILHYSLWDSATDGRQEKSHWDAYCRANAAYASTAADYFRAGDLVCVHDYHLLLAPSHLRTALDESALIGFFLHTPFPSSEVFRCLPSRAHLLHGVLGASLIGAQTYSYTRHLLSACTRILGLETTPTGIDLDDGRHVAVGTFPIGIDVARALHQANDPVVRARAAALRDQYRGRKLIVGRDKLDQIRGVHQKLLAFAQFLEMYPQWRDQVVLIQVTSPSAENGKGSTKGLEAKVSELVAQINGKYGSLEVMPVVHVHRSIEQSELYALLSAADVGLITSVRDGFNTSSHHFIVAQHATQQAPLLLSEFTGTAGSLSSAMLVNPWDRAGVAAALHAALTLPDHDRAMRHAQMYAHVSRHTAQAWAGAFTKALATAASCNAMAVPRKRTPLLPIPKCLAAYRSSKKRLFALDFDGTLSPIVARPEDAKPARAVLDALRALTADPRNHVYIISGRDQATLDEWLGQHVSNLGLSAEHGSFLKPPGADAWIDIGEMQDWAWKDEVLRIFQFHTERTPGSMIELKKSSVCWHYRLADPAFGMFQAKECQNHLENAVLTKLPLDLLRGKKVLEVRPSYVNKGEIVGRLLHSASRAQPFDYVLCAGDCETDMDMFRRLSREFAGKPGAAFSVMIGPASKRTVADWHLPAPADLIGVLQTMGRMEEEEVDVDGVHEVLESGVAIAASS</sequence>
<dbReference type="OMA" id="VHPMPIE"/>
<dbReference type="GO" id="GO:0003825">
    <property type="term" value="F:alpha,alpha-trehalose-phosphate synthase (UDP-forming) activity"/>
    <property type="evidence" value="ECO:0007669"/>
    <property type="project" value="TreeGrafter"/>
</dbReference>
<dbReference type="Proteomes" id="UP000054350">
    <property type="component" value="Unassembled WGS sequence"/>
</dbReference>
<keyword evidence="5" id="KW-1185">Reference proteome</keyword>
<dbReference type="Gene3D" id="3.40.50.1000">
    <property type="entry name" value="HAD superfamily/HAD-like"/>
    <property type="match status" value="1"/>
</dbReference>
<dbReference type="eggNOG" id="KOG1050">
    <property type="taxonomic scope" value="Eukaryota"/>
</dbReference>
<evidence type="ECO:0000313" key="4">
    <source>
        <dbReference type="EMBL" id="KNE63760.1"/>
    </source>
</evidence>
<organism evidence="4 5">
    <name type="scientific">Allomyces macrogynus (strain ATCC 38327)</name>
    <name type="common">Allomyces javanicus var. macrogynus</name>
    <dbReference type="NCBI Taxonomy" id="578462"/>
    <lineage>
        <taxon>Eukaryota</taxon>
        <taxon>Fungi</taxon>
        <taxon>Fungi incertae sedis</taxon>
        <taxon>Blastocladiomycota</taxon>
        <taxon>Blastocladiomycetes</taxon>
        <taxon>Blastocladiales</taxon>
        <taxon>Blastocladiaceae</taxon>
        <taxon>Allomyces</taxon>
    </lineage>
</organism>
<dbReference type="AlphaFoldDB" id="A0A0L0SN02"/>
<dbReference type="GO" id="GO:0005946">
    <property type="term" value="C:alpha,alpha-trehalose-phosphate synthase complex (UDP-forming)"/>
    <property type="evidence" value="ECO:0007669"/>
    <property type="project" value="TreeGrafter"/>
</dbReference>
<dbReference type="CDD" id="cd01627">
    <property type="entry name" value="HAD_TPP"/>
    <property type="match status" value="1"/>
</dbReference>
<dbReference type="GO" id="GO:0004805">
    <property type="term" value="F:trehalose-phosphatase activity"/>
    <property type="evidence" value="ECO:0007669"/>
    <property type="project" value="TreeGrafter"/>
</dbReference>
<protein>
    <submittedName>
        <fullName evidence="4">Trehalose-phosphatase</fullName>
    </submittedName>
</protein>
<dbReference type="InterPro" id="IPR036412">
    <property type="entry name" value="HAD-like_sf"/>
</dbReference>
<dbReference type="Gene3D" id="3.30.70.1020">
    <property type="entry name" value="Trehalose-6-phosphate phosphatase related protein, domain 2"/>
    <property type="match status" value="1"/>
</dbReference>
<dbReference type="InterPro" id="IPR006379">
    <property type="entry name" value="HAD-SF_hydro_IIB"/>
</dbReference>
<gene>
    <name evidence="4" type="ORF">AMAG_08841</name>
</gene>
<dbReference type="Gene3D" id="3.40.50.2000">
    <property type="entry name" value="Glycogen Phosphorylase B"/>
    <property type="match status" value="2"/>
</dbReference>
<dbReference type="GO" id="GO:0005992">
    <property type="term" value="P:trehalose biosynthetic process"/>
    <property type="evidence" value="ECO:0007669"/>
    <property type="project" value="InterPro"/>
</dbReference>
<reference evidence="4 5" key="1">
    <citation type="submission" date="2009-11" db="EMBL/GenBank/DDBJ databases">
        <title>Annotation of Allomyces macrogynus ATCC 38327.</title>
        <authorList>
            <consortium name="The Broad Institute Genome Sequencing Platform"/>
            <person name="Russ C."/>
            <person name="Cuomo C."/>
            <person name="Burger G."/>
            <person name="Gray M.W."/>
            <person name="Holland P.W.H."/>
            <person name="King N."/>
            <person name="Lang F.B.F."/>
            <person name="Roger A.J."/>
            <person name="Ruiz-Trillo I."/>
            <person name="Young S.K."/>
            <person name="Zeng Q."/>
            <person name="Gargeya S."/>
            <person name="Fitzgerald M."/>
            <person name="Haas B."/>
            <person name="Abouelleil A."/>
            <person name="Alvarado L."/>
            <person name="Arachchi H.M."/>
            <person name="Berlin A."/>
            <person name="Chapman S.B."/>
            <person name="Gearin G."/>
            <person name="Goldberg J."/>
            <person name="Griggs A."/>
            <person name="Gujja S."/>
            <person name="Hansen M."/>
            <person name="Heiman D."/>
            <person name="Howarth C."/>
            <person name="Larimer J."/>
            <person name="Lui A."/>
            <person name="MacDonald P.J.P."/>
            <person name="McCowen C."/>
            <person name="Montmayeur A."/>
            <person name="Murphy C."/>
            <person name="Neiman D."/>
            <person name="Pearson M."/>
            <person name="Priest M."/>
            <person name="Roberts A."/>
            <person name="Saif S."/>
            <person name="Shea T."/>
            <person name="Sisk P."/>
            <person name="Stolte C."/>
            <person name="Sykes S."/>
            <person name="Wortman J."/>
            <person name="Nusbaum C."/>
            <person name="Birren B."/>
        </authorList>
    </citation>
    <scope>NUCLEOTIDE SEQUENCE [LARGE SCALE GENOMIC DNA]</scope>
    <source>
        <strain evidence="4 5">ATCC 38327</strain>
    </source>
</reference>
<dbReference type="InterPro" id="IPR003337">
    <property type="entry name" value="Trehalose_PPase"/>
</dbReference>
<proteinExistence type="inferred from homology"/>
<dbReference type="VEuPathDB" id="FungiDB:AMAG_08841"/>
<dbReference type="Pfam" id="PF00982">
    <property type="entry name" value="Glyco_transf_20"/>
    <property type="match status" value="1"/>
</dbReference>
<evidence type="ECO:0000256" key="2">
    <source>
        <dbReference type="ARBA" id="ARBA00006330"/>
    </source>
</evidence>
<dbReference type="SUPFAM" id="SSF56784">
    <property type="entry name" value="HAD-like"/>
    <property type="match status" value="1"/>
</dbReference>
<accession>A0A0L0SN02</accession>
<dbReference type="NCBIfam" id="TIGR00685">
    <property type="entry name" value="T6PP"/>
    <property type="match status" value="1"/>
</dbReference>
<dbReference type="OrthoDB" id="755951at2759"/>
<dbReference type="InterPro" id="IPR001830">
    <property type="entry name" value="Glyco_trans_20"/>
</dbReference>
<dbReference type="NCBIfam" id="TIGR01484">
    <property type="entry name" value="HAD-SF-IIB"/>
    <property type="match status" value="1"/>
</dbReference>
<dbReference type="PANTHER" id="PTHR10788:SF123">
    <property type="entry name" value="TREHALOSE-PHOSPHATASE"/>
    <property type="match status" value="1"/>
</dbReference>
<evidence type="ECO:0000313" key="5">
    <source>
        <dbReference type="Proteomes" id="UP000054350"/>
    </source>
</evidence>
<comment type="similarity">
    <text evidence="1">In the N-terminal section; belongs to the glycosyltransferase 20 family.</text>
</comment>
<dbReference type="PANTHER" id="PTHR10788">
    <property type="entry name" value="TREHALOSE-6-PHOSPHATE SYNTHASE"/>
    <property type="match status" value="1"/>
</dbReference>
<comment type="similarity">
    <text evidence="2">In the C-terminal section; belongs to the trehalose phosphatase family.</text>
</comment>
<reference evidence="5" key="2">
    <citation type="submission" date="2009-11" db="EMBL/GenBank/DDBJ databases">
        <title>The Genome Sequence of Allomyces macrogynus strain ATCC 38327.</title>
        <authorList>
            <consortium name="The Broad Institute Genome Sequencing Platform"/>
            <person name="Russ C."/>
            <person name="Cuomo C."/>
            <person name="Shea T."/>
            <person name="Young S.K."/>
            <person name="Zeng Q."/>
            <person name="Koehrsen M."/>
            <person name="Haas B."/>
            <person name="Borodovsky M."/>
            <person name="Guigo R."/>
            <person name="Alvarado L."/>
            <person name="Berlin A."/>
            <person name="Borenstein D."/>
            <person name="Chen Z."/>
            <person name="Engels R."/>
            <person name="Freedman E."/>
            <person name="Gellesch M."/>
            <person name="Goldberg J."/>
            <person name="Griggs A."/>
            <person name="Gujja S."/>
            <person name="Heiman D."/>
            <person name="Hepburn T."/>
            <person name="Howarth C."/>
            <person name="Jen D."/>
            <person name="Larson L."/>
            <person name="Lewis B."/>
            <person name="Mehta T."/>
            <person name="Park D."/>
            <person name="Pearson M."/>
            <person name="Roberts A."/>
            <person name="Saif S."/>
            <person name="Shenoy N."/>
            <person name="Sisk P."/>
            <person name="Stolte C."/>
            <person name="Sykes S."/>
            <person name="Walk T."/>
            <person name="White J."/>
            <person name="Yandava C."/>
            <person name="Burger G."/>
            <person name="Gray M.W."/>
            <person name="Holland P.W.H."/>
            <person name="King N."/>
            <person name="Lang F.B.F."/>
            <person name="Roger A.J."/>
            <person name="Ruiz-Trillo I."/>
            <person name="Lander E."/>
            <person name="Nusbaum C."/>
        </authorList>
    </citation>
    <scope>NUCLEOTIDE SEQUENCE [LARGE SCALE GENOMIC DNA]</scope>
    <source>
        <strain evidence="5">ATCC 38327</strain>
    </source>
</reference>
<dbReference type="Pfam" id="PF02358">
    <property type="entry name" value="Trehalose_PPase"/>
    <property type="match status" value="1"/>
</dbReference>
<feature type="region of interest" description="Disordered" evidence="3">
    <location>
        <begin position="68"/>
        <end position="93"/>
    </location>
</feature>
<dbReference type="SUPFAM" id="SSF53756">
    <property type="entry name" value="UDP-Glycosyltransferase/glycogen phosphorylase"/>
    <property type="match status" value="1"/>
</dbReference>
<dbReference type="STRING" id="578462.A0A0L0SN02"/>